<feature type="region of interest" description="Disordered" evidence="1">
    <location>
        <begin position="195"/>
        <end position="218"/>
    </location>
</feature>
<dbReference type="PANTHER" id="PTHR16262:SF2">
    <property type="entry name" value="PEROXISOME ASSEMBLY PROTEIN 26"/>
    <property type="match status" value="1"/>
</dbReference>
<protein>
    <submittedName>
        <fullName evidence="2">Uncharacterized protein</fullName>
    </submittedName>
</protein>
<dbReference type="Proteomes" id="UP000261620">
    <property type="component" value="Unplaced"/>
</dbReference>
<dbReference type="OMA" id="QTCERAW"/>
<name>A0A3Q3VK47_MOLML</name>
<dbReference type="Pfam" id="PF07163">
    <property type="entry name" value="Pex26"/>
    <property type="match status" value="1"/>
</dbReference>
<evidence type="ECO:0000313" key="3">
    <source>
        <dbReference type="Proteomes" id="UP000261620"/>
    </source>
</evidence>
<accession>A0A3Q3VK47</accession>
<evidence type="ECO:0000256" key="1">
    <source>
        <dbReference type="SAM" id="MobiDB-lite"/>
    </source>
</evidence>
<dbReference type="InterPro" id="IPR010797">
    <property type="entry name" value="Pex26"/>
</dbReference>
<sequence length="303" mass="33740">TLSSSGPSLGVTAPTSLALDRSSPLASSLTHMLDSAAEQMMVNKDFQAAFDTCDRGLESLARMEQEENRCGEFKAGFCILGIQALAEMNQWQGVLSWILQQYEHQEKIPAKIMQMCILLYSKVGEPAVMQEAARVWLHCPSNSSLTGFRTVAELYLLHVLVPLRHRDEALELIFGDVGQAVFTEEQRQTALDVVEEKEGQNGEPPLNPGISPDSETTADTGAVSRKLAMLRFLYRKLLLTSSGSFALQRVLLAAVLLYMLLLRLDPALPSSFMWISKLLQLLKQMWRTMFAPYYQALTHSKGL</sequence>
<dbReference type="Ensembl" id="ENSMMOT00000000490.1">
    <property type="protein sequence ID" value="ENSMMOP00000000483.1"/>
    <property type="gene ID" value="ENSMMOG00000000396.1"/>
</dbReference>
<evidence type="ECO:0000313" key="2">
    <source>
        <dbReference type="Ensembl" id="ENSMMOP00000000483.1"/>
    </source>
</evidence>
<dbReference type="AlphaFoldDB" id="A0A3Q3VK47"/>
<reference evidence="2" key="1">
    <citation type="submission" date="2025-08" db="UniProtKB">
        <authorList>
            <consortium name="Ensembl"/>
        </authorList>
    </citation>
    <scope>IDENTIFICATION</scope>
</reference>
<dbReference type="GO" id="GO:0044877">
    <property type="term" value="F:protein-containing complex binding"/>
    <property type="evidence" value="ECO:0007669"/>
    <property type="project" value="InterPro"/>
</dbReference>
<keyword evidence="3" id="KW-1185">Reference proteome</keyword>
<dbReference type="GO" id="GO:0005778">
    <property type="term" value="C:peroxisomal membrane"/>
    <property type="evidence" value="ECO:0007669"/>
    <property type="project" value="InterPro"/>
</dbReference>
<dbReference type="STRING" id="94237.ENSMMOP00000000483"/>
<dbReference type="PANTHER" id="PTHR16262">
    <property type="entry name" value="PEROXISOME ASSEMBLY PROTEIN 26"/>
    <property type="match status" value="1"/>
</dbReference>
<organism evidence="2 3">
    <name type="scientific">Mola mola</name>
    <name type="common">Ocean sunfish</name>
    <name type="synonym">Tetraodon mola</name>
    <dbReference type="NCBI Taxonomy" id="94237"/>
    <lineage>
        <taxon>Eukaryota</taxon>
        <taxon>Metazoa</taxon>
        <taxon>Chordata</taxon>
        <taxon>Craniata</taxon>
        <taxon>Vertebrata</taxon>
        <taxon>Euteleostomi</taxon>
        <taxon>Actinopterygii</taxon>
        <taxon>Neopterygii</taxon>
        <taxon>Teleostei</taxon>
        <taxon>Neoteleostei</taxon>
        <taxon>Acanthomorphata</taxon>
        <taxon>Eupercaria</taxon>
        <taxon>Tetraodontiformes</taxon>
        <taxon>Molidae</taxon>
        <taxon>Mola</taxon>
    </lineage>
</organism>
<reference evidence="2" key="2">
    <citation type="submission" date="2025-09" db="UniProtKB">
        <authorList>
            <consortium name="Ensembl"/>
        </authorList>
    </citation>
    <scope>IDENTIFICATION</scope>
</reference>
<dbReference type="GO" id="GO:0016558">
    <property type="term" value="P:protein import into peroxisome matrix"/>
    <property type="evidence" value="ECO:0007669"/>
    <property type="project" value="TreeGrafter"/>
</dbReference>
<dbReference type="GO" id="GO:0051117">
    <property type="term" value="F:ATPase binding"/>
    <property type="evidence" value="ECO:0007669"/>
    <property type="project" value="TreeGrafter"/>
</dbReference>
<dbReference type="GO" id="GO:0045046">
    <property type="term" value="P:protein import into peroxisome membrane"/>
    <property type="evidence" value="ECO:0007669"/>
    <property type="project" value="InterPro"/>
</dbReference>
<proteinExistence type="predicted"/>